<reference evidence="1" key="2">
    <citation type="submission" date="2021-01" db="UniProtKB">
        <authorList>
            <consortium name="EnsemblMetazoa"/>
        </authorList>
    </citation>
    <scope>IDENTIFICATION</scope>
</reference>
<keyword evidence="2" id="KW-1185">Reference proteome</keyword>
<dbReference type="RefSeq" id="XP_030843436.1">
    <property type="nucleotide sequence ID" value="XM_030987576.1"/>
</dbReference>
<reference evidence="2" key="1">
    <citation type="submission" date="2015-02" db="EMBL/GenBank/DDBJ databases">
        <title>Genome sequencing for Strongylocentrotus purpuratus.</title>
        <authorList>
            <person name="Murali S."/>
            <person name="Liu Y."/>
            <person name="Vee V."/>
            <person name="English A."/>
            <person name="Wang M."/>
            <person name="Skinner E."/>
            <person name="Han Y."/>
            <person name="Muzny D.M."/>
            <person name="Worley K.C."/>
            <person name="Gibbs R.A."/>
        </authorList>
    </citation>
    <scope>NUCLEOTIDE SEQUENCE</scope>
</reference>
<dbReference type="Proteomes" id="UP000007110">
    <property type="component" value="Unassembled WGS sequence"/>
</dbReference>
<name>A0A7M7SZT2_STRPU</name>
<dbReference type="InParanoid" id="A0A7M7SZT2"/>
<accession>A0A7M7SZT2</accession>
<dbReference type="GeneID" id="115924761"/>
<protein>
    <submittedName>
        <fullName evidence="1">Uncharacterized protein</fullName>
    </submittedName>
</protein>
<dbReference type="KEGG" id="spu:115924761"/>
<evidence type="ECO:0000313" key="2">
    <source>
        <dbReference type="Proteomes" id="UP000007110"/>
    </source>
</evidence>
<proteinExistence type="predicted"/>
<organism evidence="1 2">
    <name type="scientific">Strongylocentrotus purpuratus</name>
    <name type="common">Purple sea urchin</name>
    <dbReference type="NCBI Taxonomy" id="7668"/>
    <lineage>
        <taxon>Eukaryota</taxon>
        <taxon>Metazoa</taxon>
        <taxon>Echinodermata</taxon>
        <taxon>Eleutherozoa</taxon>
        <taxon>Echinozoa</taxon>
        <taxon>Echinoidea</taxon>
        <taxon>Euechinoidea</taxon>
        <taxon>Echinacea</taxon>
        <taxon>Camarodonta</taxon>
        <taxon>Echinidea</taxon>
        <taxon>Strongylocentrotidae</taxon>
        <taxon>Strongylocentrotus</taxon>
    </lineage>
</organism>
<dbReference type="EnsemblMetazoa" id="XM_030987576">
    <property type="protein sequence ID" value="XP_030843436"/>
    <property type="gene ID" value="LOC115924761"/>
</dbReference>
<dbReference type="AlphaFoldDB" id="A0A7M7SZT2"/>
<evidence type="ECO:0000313" key="1">
    <source>
        <dbReference type="EnsemblMetazoa" id="XP_030843436"/>
    </source>
</evidence>
<sequence>MILIGRGGQVTRHLRLPARKMIIQLAQRLDSISTQKHRHFPTKLPYWSRNSFLRRPGDCAPIFGTTCGEMTLVHSISMPRPGPRWARSYGPKVGPICPGTGLWLRLISSLLPILSSYLRALLVLRTKVTSLSMTSILQQEHAEVYI</sequence>